<sequence>MEQNMLQECSLLCLHEDADDVCVGEALAEEVMKIYLLENQDGSVKPTDVGIVIEGITVLKLVDFVSAFAIVVGLPYSLNIQCPKGLKYYFETVQKMFLHLGDSYSYSVSLKNVLLKCERL</sequence>
<name>A0A3B3QAZ1_9TELE</name>
<dbReference type="STRING" id="1676925.ENSPKIP00000002576"/>
<reference evidence="1" key="2">
    <citation type="submission" date="2025-09" db="UniProtKB">
        <authorList>
            <consortium name="Ensembl"/>
        </authorList>
    </citation>
    <scope>IDENTIFICATION</scope>
</reference>
<protein>
    <submittedName>
        <fullName evidence="1">Uncharacterized protein</fullName>
    </submittedName>
</protein>
<evidence type="ECO:0000313" key="2">
    <source>
        <dbReference type="Proteomes" id="UP000261540"/>
    </source>
</evidence>
<proteinExistence type="predicted"/>
<evidence type="ECO:0000313" key="1">
    <source>
        <dbReference type="Ensembl" id="ENSPKIP00000002576.1"/>
    </source>
</evidence>
<organism evidence="1 2">
    <name type="scientific">Paramormyrops kingsleyae</name>
    <dbReference type="NCBI Taxonomy" id="1676925"/>
    <lineage>
        <taxon>Eukaryota</taxon>
        <taxon>Metazoa</taxon>
        <taxon>Chordata</taxon>
        <taxon>Craniata</taxon>
        <taxon>Vertebrata</taxon>
        <taxon>Euteleostomi</taxon>
        <taxon>Actinopterygii</taxon>
        <taxon>Neopterygii</taxon>
        <taxon>Teleostei</taxon>
        <taxon>Osteoglossocephala</taxon>
        <taxon>Osteoglossomorpha</taxon>
        <taxon>Osteoglossiformes</taxon>
        <taxon>Mormyridae</taxon>
        <taxon>Paramormyrops</taxon>
    </lineage>
</organism>
<dbReference type="GeneTree" id="ENSGT00940000181053"/>
<dbReference type="Proteomes" id="UP000261540">
    <property type="component" value="Unplaced"/>
</dbReference>
<reference evidence="1" key="1">
    <citation type="submission" date="2025-08" db="UniProtKB">
        <authorList>
            <consortium name="Ensembl"/>
        </authorList>
    </citation>
    <scope>IDENTIFICATION</scope>
</reference>
<dbReference type="AlphaFoldDB" id="A0A3B3QAZ1"/>
<dbReference type="Ensembl" id="ENSPKIT00000026522.1">
    <property type="protein sequence ID" value="ENSPKIP00000002576.1"/>
    <property type="gene ID" value="ENSPKIG00000020419.1"/>
</dbReference>
<keyword evidence="2" id="KW-1185">Reference proteome</keyword>
<accession>A0A3B3QAZ1</accession>